<evidence type="ECO:0000256" key="1">
    <source>
        <dbReference type="ARBA" id="ARBA00006019"/>
    </source>
</evidence>
<comment type="similarity">
    <text evidence="1">Belongs to the cullin family.</text>
</comment>
<sequence>MLNQRWEETDTDHDAEYPIDVVNLESAMVNPPPNISPAVRVFKLNLVINKPDPKVYLDEAWKFLKPALTSIGMWGIYISTTLESLAVHCNDDDDDDPSLLLLPLEKFWLEYGEKFKLICSIGGVQGRIKFLERKVWGLGFELLPTKLFLASQVRDKVRTSVLLLITDQRLGKSVNLSLLKNLMLMLNGSVSRELRFLEKPFLDSTAEFYAAEAKQVLEQSSDLPHYLKHVDQRVGEEKKKCKSLPLFSRLQDELNRELLGVHACAILEKGFEKLMDDRNFEELSRMYDLFSQADLVGHINDALSSYICKTGEKILKEEGSSLAEFKARVDKICFRYFHDDPLLEKTVQTCFEGLGMSFVPTKEMLELGSSGPFPTSHWCF</sequence>
<dbReference type="PANTHER" id="PTHR11932">
    <property type="entry name" value="CULLIN"/>
    <property type="match status" value="1"/>
</dbReference>
<evidence type="ECO:0000259" key="2">
    <source>
        <dbReference type="Pfam" id="PF00888"/>
    </source>
</evidence>
<dbReference type="InterPro" id="IPR001373">
    <property type="entry name" value="Cullin_N"/>
</dbReference>
<protein>
    <recommendedName>
        <fullName evidence="2">Cullin N-terminal domain-containing protein</fullName>
    </recommendedName>
</protein>
<accession>A0A8S9MCF1</accession>
<dbReference type="Proteomes" id="UP000712281">
    <property type="component" value="Unassembled WGS sequence"/>
</dbReference>
<proteinExistence type="inferred from homology"/>
<dbReference type="InterPro" id="IPR016159">
    <property type="entry name" value="Cullin_repeat-like_dom_sf"/>
</dbReference>
<dbReference type="EMBL" id="QGKW02001660">
    <property type="protein sequence ID" value="KAF2577178.1"/>
    <property type="molecule type" value="Genomic_DNA"/>
</dbReference>
<organism evidence="4">
    <name type="scientific">Brassica cretica</name>
    <name type="common">Mustard</name>
    <dbReference type="NCBI Taxonomy" id="69181"/>
    <lineage>
        <taxon>Eukaryota</taxon>
        <taxon>Viridiplantae</taxon>
        <taxon>Streptophyta</taxon>
        <taxon>Embryophyta</taxon>
        <taxon>Tracheophyta</taxon>
        <taxon>Spermatophyta</taxon>
        <taxon>Magnoliopsida</taxon>
        <taxon>eudicotyledons</taxon>
        <taxon>Gunneridae</taxon>
        <taxon>Pentapetalae</taxon>
        <taxon>rosids</taxon>
        <taxon>malvids</taxon>
        <taxon>Brassicales</taxon>
        <taxon>Brassicaceae</taxon>
        <taxon>Brassiceae</taxon>
        <taxon>Brassica</taxon>
    </lineage>
</organism>
<name>A0A8S9MCF1_BRACR</name>
<dbReference type="GO" id="GO:0031625">
    <property type="term" value="F:ubiquitin protein ligase binding"/>
    <property type="evidence" value="ECO:0007669"/>
    <property type="project" value="InterPro"/>
</dbReference>
<feature type="domain" description="Cullin N-terminal" evidence="2">
    <location>
        <begin position="96"/>
        <end position="352"/>
    </location>
</feature>
<dbReference type="Gene3D" id="1.20.1310.10">
    <property type="entry name" value="Cullin Repeats"/>
    <property type="match status" value="2"/>
</dbReference>
<dbReference type="GO" id="GO:0006511">
    <property type="term" value="P:ubiquitin-dependent protein catabolic process"/>
    <property type="evidence" value="ECO:0007669"/>
    <property type="project" value="InterPro"/>
</dbReference>
<comment type="caution">
    <text evidence="4">The sequence shown here is derived from an EMBL/GenBank/DDBJ whole genome shotgun (WGS) entry which is preliminary data.</text>
</comment>
<evidence type="ECO:0000313" key="3">
    <source>
        <dbReference type="EMBL" id="KAF2577178.1"/>
    </source>
</evidence>
<evidence type="ECO:0000313" key="4">
    <source>
        <dbReference type="EMBL" id="KAF2615818.1"/>
    </source>
</evidence>
<dbReference type="Pfam" id="PF00888">
    <property type="entry name" value="Cullin"/>
    <property type="match status" value="1"/>
</dbReference>
<reference evidence="4" key="1">
    <citation type="submission" date="2019-12" db="EMBL/GenBank/DDBJ databases">
        <title>Genome sequencing and annotation of Brassica cretica.</title>
        <authorList>
            <person name="Studholme D.J."/>
            <person name="Sarris P.F."/>
        </authorList>
    </citation>
    <scope>NUCLEOTIDE SEQUENCE</scope>
    <source>
        <strain evidence="3">PFS-001/15</strain>
        <strain evidence="4">PFS-102/07</strain>
        <tissue evidence="4">Leaf</tissue>
    </source>
</reference>
<dbReference type="SUPFAM" id="SSF74788">
    <property type="entry name" value="Cullin repeat-like"/>
    <property type="match status" value="1"/>
</dbReference>
<dbReference type="EMBL" id="QGKY02000089">
    <property type="protein sequence ID" value="KAF2615818.1"/>
    <property type="molecule type" value="Genomic_DNA"/>
</dbReference>
<dbReference type="InterPro" id="IPR045093">
    <property type="entry name" value="Cullin"/>
</dbReference>
<gene>
    <name evidence="3" type="ORF">F2Q68_00000586</name>
    <name evidence="4" type="ORF">F2Q70_00007533</name>
</gene>
<dbReference type="AlphaFoldDB" id="A0A8S9MCF1"/>